<dbReference type="STRING" id="1526.SAMN02910262_02607"/>
<dbReference type="SMART" id="SM00342">
    <property type="entry name" value="HTH_ARAC"/>
    <property type="match status" value="1"/>
</dbReference>
<keyword evidence="2 6" id="KW-0238">DNA-binding</keyword>
<dbReference type="EMBL" id="FOIL01000015">
    <property type="protein sequence ID" value="SET37625.1"/>
    <property type="molecule type" value="Genomic_DNA"/>
</dbReference>
<evidence type="ECO:0000256" key="3">
    <source>
        <dbReference type="ARBA" id="ARBA00023163"/>
    </source>
</evidence>
<evidence type="ECO:0000313" key="6">
    <source>
        <dbReference type="EMBL" id="SET37625.1"/>
    </source>
</evidence>
<gene>
    <name evidence="6" type="ORF">SAMN04487771_101529</name>
</gene>
<dbReference type="Pfam" id="PF12833">
    <property type="entry name" value="HTH_18"/>
    <property type="match status" value="1"/>
</dbReference>
<sequence length="720" mass="81222">MRGFIKKIRTSPVFRRILLLLSAMTVIMFGINFFFLKSLLAKEYNERTEDALNDILVTADEFIAQNLLSEGQAMQQTMWNDTMTEAILLADEMSPYQKQEIAKILSNYEREHTIAARTWLFTYPNDMCYGSDGTVCAIGESPAAQFFPEYNDSAMGKTLRGKGIATTVCTNNGRAALWQDFPTPERNGALVVELNEEALLEPVRAAIEESEDFLEVWDGSGHILSVLGAIDGTLPERQTLTGQTGWIYSIRQSSDTSGISAEYVIRMIGFWIILFAVIGMTVVPVISGWIYRPIGTLSRAVLKEPDKGNELDLVRTVYEDTVKEKRNLADKVSEMAPFVRERLYGGLLRGREYDAEYLRERLAFLESPFRMEYVFRVIMAAPENRDEPTAEEKMSSLYRYFGSGRSDDGTICREGFLTDDYILVIIMGCPKTVSVSAVKKEENRLTESLLEAYAGEKTKAKLIVSHGGSYVGIENLNYSYADAREELNYRIYNKTDSDCADRCDDSIRLRSVRVAKAAAEGDVESAKTMLGGYISDVSDPDEGMMFVDTLMGELLANGVKSDDMEKLNVCYHRMERQDTETGAEQIRRILEEAGMFAIQILSDGRQKNQNKYVIRAKEYLQEHYSDRTLSQDAVAQNLGINSAYLSRLFKEYNDTSFVNYLNGCRVSESMKMLSESSVSVEEIGFRCGFNSVQNYTRVFKKINGMTPGAYRKQMTEADPA</sequence>
<dbReference type="SUPFAM" id="SSF46689">
    <property type="entry name" value="Homeodomain-like"/>
    <property type="match status" value="2"/>
</dbReference>
<dbReference type="GO" id="GO:0003700">
    <property type="term" value="F:DNA-binding transcription factor activity"/>
    <property type="evidence" value="ECO:0007669"/>
    <property type="project" value="InterPro"/>
</dbReference>
<dbReference type="GO" id="GO:0043565">
    <property type="term" value="F:sequence-specific DNA binding"/>
    <property type="evidence" value="ECO:0007669"/>
    <property type="project" value="InterPro"/>
</dbReference>
<reference evidence="6 7" key="1">
    <citation type="submission" date="2016-10" db="EMBL/GenBank/DDBJ databases">
        <authorList>
            <person name="de Groot N.N."/>
        </authorList>
    </citation>
    <scope>NUCLEOTIDE SEQUENCE [LARGE SCALE GENOMIC DNA]</scope>
    <source>
        <strain evidence="6 7">KH1P1</strain>
    </source>
</reference>
<dbReference type="PANTHER" id="PTHR43280">
    <property type="entry name" value="ARAC-FAMILY TRANSCRIPTIONAL REGULATOR"/>
    <property type="match status" value="1"/>
</dbReference>
<dbReference type="InterPro" id="IPR018062">
    <property type="entry name" value="HTH_AraC-typ_CS"/>
</dbReference>
<dbReference type="OrthoDB" id="9799319at2"/>
<accession>A0A1I0DYV0</accession>
<organism evidence="6 7">
    <name type="scientific">[Clostridium] aminophilum</name>
    <dbReference type="NCBI Taxonomy" id="1526"/>
    <lineage>
        <taxon>Bacteria</taxon>
        <taxon>Bacillati</taxon>
        <taxon>Bacillota</taxon>
        <taxon>Clostridia</taxon>
        <taxon>Lachnospirales</taxon>
        <taxon>Lachnospiraceae</taxon>
    </lineage>
</organism>
<dbReference type="Proteomes" id="UP000199820">
    <property type="component" value="Unassembled WGS sequence"/>
</dbReference>
<feature type="domain" description="HTH araC/xylS-type" evidence="5">
    <location>
        <begin position="614"/>
        <end position="713"/>
    </location>
</feature>
<dbReference type="AlphaFoldDB" id="A0A1I0DYV0"/>
<evidence type="ECO:0000256" key="1">
    <source>
        <dbReference type="ARBA" id="ARBA00023015"/>
    </source>
</evidence>
<dbReference type="PROSITE" id="PS00041">
    <property type="entry name" value="HTH_ARAC_FAMILY_1"/>
    <property type="match status" value="1"/>
</dbReference>
<keyword evidence="4" id="KW-0472">Membrane</keyword>
<evidence type="ECO:0000259" key="5">
    <source>
        <dbReference type="PROSITE" id="PS01124"/>
    </source>
</evidence>
<dbReference type="InterPro" id="IPR018060">
    <property type="entry name" value="HTH_AraC"/>
</dbReference>
<evidence type="ECO:0000256" key="2">
    <source>
        <dbReference type="ARBA" id="ARBA00023125"/>
    </source>
</evidence>
<keyword evidence="4" id="KW-1133">Transmembrane helix</keyword>
<feature type="transmembrane region" description="Helical" evidence="4">
    <location>
        <begin position="17"/>
        <end position="36"/>
    </location>
</feature>
<evidence type="ECO:0000313" key="7">
    <source>
        <dbReference type="Proteomes" id="UP000199820"/>
    </source>
</evidence>
<proteinExistence type="predicted"/>
<protein>
    <submittedName>
        <fullName evidence="6">AraC-type DNA-binding protein</fullName>
    </submittedName>
</protein>
<dbReference type="PROSITE" id="PS01124">
    <property type="entry name" value="HTH_ARAC_FAMILY_2"/>
    <property type="match status" value="1"/>
</dbReference>
<keyword evidence="4" id="KW-0812">Transmembrane</keyword>
<dbReference type="PANTHER" id="PTHR43280:SF2">
    <property type="entry name" value="HTH-TYPE TRANSCRIPTIONAL REGULATOR EXSA"/>
    <property type="match status" value="1"/>
</dbReference>
<keyword evidence="3" id="KW-0804">Transcription</keyword>
<keyword evidence="1" id="KW-0805">Transcription regulation</keyword>
<name>A0A1I0DYV0_9FIRM</name>
<keyword evidence="7" id="KW-1185">Reference proteome</keyword>
<dbReference type="eggNOG" id="COG2207">
    <property type="taxonomic scope" value="Bacteria"/>
</dbReference>
<evidence type="ECO:0000256" key="4">
    <source>
        <dbReference type="SAM" id="Phobius"/>
    </source>
</evidence>
<dbReference type="Gene3D" id="1.10.10.60">
    <property type="entry name" value="Homeodomain-like"/>
    <property type="match status" value="2"/>
</dbReference>
<feature type="transmembrane region" description="Helical" evidence="4">
    <location>
        <begin position="268"/>
        <end position="291"/>
    </location>
</feature>
<dbReference type="InterPro" id="IPR009057">
    <property type="entry name" value="Homeodomain-like_sf"/>
</dbReference>